<evidence type="ECO:0000256" key="5">
    <source>
        <dbReference type="ARBA" id="ARBA00022946"/>
    </source>
</evidence>
<evidence type="ECO:0000256" key="4">
    <source>
        <dbReference type="ARBA" id="ARBA00022792"/>
    </source>
</evidence>
<dbReference type="PANTHER" id="PTHR11851">
    <property type="entry name" value="METALLOPROTEASE"/>
    <property type="match status" value="1"/>
</dbReference>
<keyword evidence="3" id="KW-0679">Respiratory chain</keyword>
<dbReference type="Proteomes" id="UP000007799">
    <property type="component" value="Unassembled WGS sequence"/>
</dbReference>
<dbReference type="FunFam" id="3.30.830.10:FF:000021">
    <property type="entry name" value="Cytochrome b-c1 complex subunit 2"/>
    <property type="match status" value="1"/>
</dbReference>
<dbReference type="AlphaFoldDB" id="F2TXV7"/>
<dbReference type="InParanoid" id="F2TXV7"/>
<dbReference type="OMA" id="APKFALY"/>
<dbReference type="EMBL" id="GL832956">
    <property type="protein sequence ID" value="EGD76216.1"/>
    <property type="molecule type" value="Genomic_DNA"/>
</dbReference>
<keyword evidence="8" id="KW-0472">Membrane</keyword>
<organism evidence="14">
    <name type="scientific">Salpingoeca rosetta (strain ATCC 50818 / BSB-021)</name>
    <dbReference type="NCBI Taxonomy" id="946362"/>
    <lineage>
        <taxon>Eukaryota</taxon>
        <taxon>Choanoflagellata</taxon>
        <taxon>Craspedida</taxon>
        <taxon>Salpingoecidae</taxon>
        <taxon>Salpingoeca</taxon>
    </lineage>
</organism>
<feature type="domain" description="Peptidase M16 C-terminal" evidence="12">
    <location>
        <begin position="192"/>
        <end position="370"/>
    </location>
</feature>
<reference evidence="13" key="1">
    <citation type="submission" date="2009-08" db="EMBL/GenBank/DDBJ databases">
        <title>Annotation of Salpingoeca rosetta.</title>
        <authorList>
            <consortium name="The Broad Institute Genome Sequencing Platform"/>
            <person name="Russ C."/>
            <person name="Cuomo C."/>
            <person name="Burger G."/>
            <person name="Gray M.W."/>
            <person name="Holland P.W.H."/>
            <person name="King N."/>
            <person name="Lang F.B.F."/>
            <person name="Roger A.J."/>
            <person name="Ruiz-Trillo I."/>
            <person name="Young S.K."/>
            <person name="Zeng Q."/>
            <person name="Gargeya S."/>
            <person name="Alvarado L."/>
            <person name="Berlin A."/>
            <person name="Chapman S.B."/>
            <person name="Chen Z."/>
            <person name="Freedman E."/>
            <person name="Gellesch M."/>
            <person name="Goldberg J."/>
            <person name="Griggs A."/>
            <person name="Gujja S."/>
            <person name="Heilman E."/>
            <person name="Heiman D."/>
            <person name="Howarth C."/>
            <person name="Mehta T."/>
            <person name="Neiman D."/>
            <person name="Pearson M."/>
            <person name="Roberts A."/>
            <person name="Saif S."/>
            <person name="Shea T."/>
            <person name="Shenoy N."/>
            <person name="Sisk P."/>
            <person name="Stolte C."/>
            <person name="Sykes S."/>
            <person name="White J."/>
            <person name="Yandava C."/>
            <person name="Haas B."/>
            <person name="Nusbaum C."/>
            <person name="Birren B."/>
        </authorList>
    </citation>
    <scope>NUCLEOTIDE SEQUENCE [LARGE SCALE GENOMIC DNA]</scope>
    <source>
        <strain evidence="13">ATCC 50818</strain>
    </source>
</reference>
<dbReference type="InterPro" id="IPR007863">
    <property type="entry name" value="Peptidase_M16_C"/>
</dbReference>
<evidence type="ECO:0000256" key="8">
    <source>
        <dbReference type="ARBA" id="ARBA00023136"/>
    </source>
</evidence>
<sequence length="445" mass="46261">MASTVSRTAGATARRFLGTAAPAAAAKDVQVTKLANGVTVVSQEPDANVTTISVTVGAGTQNETFQTSGVTHYLRNLAFQSTASRSALRITREAEANGSRYTAESGRDFISYNAYTLPQSAEHAADVLTEVVGAPNLHDWEVPKQNARVARDLELAAETQELVLLDDAHRVAFRNTPLGRPVLCPASRVGRVSGADVRAFRDQFFSSDRIVVAAAGISHDALVQAAEQNLANMGPKKAALPASQYFGGESVTPADIPVAHVALGFRGASVQSNDLVAALVIRNLFGGDGSSVKWSTDASASKVGAAVGGAASGPFKVSGFAAAYETDGLVGVHMAVQSADVNACVTNAAAAVKEIVAGNISEEDFARAKAHTRRQLIPDTHADATTALAAQHLYNAASVDEQLAKLQSLTLADVKKVAQALGGSRPFVAARGPIDNLPYLDTLGF</sequence>
<evidence type="ECO:0000259" key="11">
    <source>
        <dbReference type="Pfam" id="PF00675"/>
    </source>
</evidence>
<dbReference type="GO" id="GO:0046872">
    <property type="term" value="F:metal ion binding"/>
    <property type="evidence" value="ECO:0007669"/>
    <property type="project" value="InterPro"/>
</dbReference>
<dbReference type="InterPro" id="IPR011765">
    <property type="entry name" value="Pept_M16_N"/>
</dbReference>
<dbReference type="FunCoup" id="F2TXV7">
    <property type="interactions" value="690"/>
</dbReference>
<keyword evidence="14" id="KW-1185">Reference proteome</keyword>
<dbReference type="Gene3D" id="3.30.830.10">
    <property type="entry name" value="Metalloenzyme, LuxS/M16 peptidase-like"/>
    <property type="match status" value="2"/>
</dbReference>
<dbReference type="Pfam" id="PF05193">
    <property type="entry name" value="Peptidase_M16_C"/>
    <property type="match status" value="1"/>
</dbReference>
<evidence type="ECO:0000313" key="14">
    <source>
        <dbReference type="Proteomes" id="UP000007799"/>
    </source>
</evidence>
<dbReference type="InterPro" id="IPR011249">
    <property type="entry name" value="Metalloenz_LuxS/M16"/>
</dbReference>
<feature type="domain" description="Peptidase M16 N-terminal" evidence="11">
    <location>
        <begin position="40"/>
        <end position="185"/>
    </location>
</feature>
<dbReference type="GeneID" id="16078985"/>
<evidence type="ECO:0000256" key="7">
    <source>
        <dbReference type="ARBA" id="ARBA00023128"/>
    </source>
</evidence>
<evidence type="ECO:0000256" key="6">
    <source>
        <dbReference type="ARBA" id="ARBA00022982"/>
    </source>
</evidence>
<keyword evidence="6" id="KW-0249">Electron transport</keyword>
<evidence type="ECO:0000256" key="1">
    <source>
        <dbReference type="ARBA" id="ARBA00004443"/>
    </source>
</evidence>
<dbReference type="OrthoDB" id="6369905at2759"/>
<dbReference type="RefSeq" id="XP_004998391.1">
    <property type="nucleotide sequence ID" value="XM_004998334.1"/>
</dbReference>
<protein>
    <recommendedName>
        <fullName evidence="10">Cytochrome b-c1 complex subunit 2, mitochondrial</fullName>
    </recommendedName>
</protein>
<gene>
    <name evidence="13" type="ORF">PTSG_00919</name>
</gene>
<dbReference type="InterPro" id="IPR050361">
    <property type="entry name" value="MPP/UQCRC_Complex"/>
</dbReference>
<keyword evidence="4" id="KW-0999">Mitochondrion inner membrane</keyword>
<dbReference type="KEGG" id="sre:PTSG_00919"/>
<keyword evidence="7" id="KW-0496">Mitochondrion</keyword>
<evidence type="ECO:0000256" key="9">
    <source>
        <dbReference type="ARBA" id="ARBA00038146"/>
    </source>
</evidence>
<dbReference type="Pfam" id="PF00675">
    <property type="entry name" value="Peptidase_M16"/>
    <property type="match status" value="1"/>
</dbReference>
<evidence type="ECO:0000259" key="12">
    <source>
        <dbReference type="Pfam" id="PF05193"/>
    </source>
</evidence>
<keyword evidence="5" id="KW-0809">Transit peptide</keyword>
<proteinExistence type="inferred from homology"/>
<dbReference type="SUPFAM" id="SSF63411">
    <property type="entry name" value="LuxS/MPP-like metallohydrolase"/>
    <property type="match status" value="2"/>
</dbReference>
<comment type="subcellular location">
    <subcellularLocation>
        <location evidence="1">Mitochondrion inner membrane</location>
        <topology evidence="1">Peripheral membrane protein</topology>
        <orientation evidence="1">Matrix side</orientation>
    </subcellularLocation>
</comment>
<comment type="similarity">
    <text evidence="9">Belongs to the peptidase M16 family. UQCRC2/QCR2 subfamily.</text>
</comment>
<keyword evidence="2" id="KW-0813">Transport</keyword>
<dbReference type="eggNOG" id="KOG2067">
    <property type="taxonomic scope" value="Eukaryota"/>
</dbReference>
<name>F2TXV7_SALR5</name>
<dbReference type="PANTHER" id="PTHR11851:SF209">
    <property type="entry name" value="CYTOCHROME B-C1 COMPLEX SUBUNIT 2, MITOCHONDRIAL"/>
    <property type="match status" value="1"/>
</dbReference>
<dbReference type="GO" id="GO:0005743">
    <property type="term" value="C:mitochondrial inner membrane"/>
    <property type="evidence" value="ECO:0007669"/>
    <property type="project" value="UniProtKB-SubCell"/>
</dbReference>
<evidence type="ECO:0000256" key="2">
    <source>
        <dbReference type="ARBA" id="ARBA00022448"/>
    </source>
</evidence>
<evidence type="ECO:0000313" key="13">
    <source>
        <dbReference type="EMBL" id="EGD76216.1"/>
    </source>
</evidence>
<evidence type="ECO:0000256" key="10">
    <source>
        <dbReference type="ARBA" id="ARBA00040751"/>
    </source>
</evidence>
<evidence type="ECO:0000256" key="3">
    <source>
        <dbReference type="ARBA" id="ARBA00022660"/>
    </source>
</evidence>
<dbReference type="STRING" id="946362.F2TXV7"/>
<accession>F2TXV7</accession>